<name>A0A1V9FH50_9BACT</name>
<feature type="transmembrane region" description="Helical" evidence="1">
    <location>
        <begin position="106"/>
        <end position="126"/>
    </location>
</feature>
<evidence type="ECO:0000256" key="1">
    <source>
        <dbReference type="SAM" id="Phobius"/>
    </source>
</evidence>
<keyword evidence="1" id="KW-0472">Membrane</keyword>
<evidence type="ECO:0000313" key="3">
    <source>
        <dbReference type="Proteomes" id="UP000192276"/>
    </source>
</evidence>
<protein>
    <submittedName>
        <fullName evidence="2">Uncharacterized protein</fullName>
    </submittedName>
</protein>
<sequence length="202" mass="22058">MNEKPDYARDITEIRSMMERSSKFLSLSGLAGVMAGMYALAGAFIAYRALDFNPGDLGTATDSSLWKIVVLALLVLVLALGTAIYLSWRKANKSGEKFYNATTKRVVSAMAVPLIAGGLLMLAVLLKGLVGLIAPFSLIFYGLALYNTSKFTYDEVKTMGLVEIGLGLTGTFFIGYGLFCWALGFGVVHIVYGIYLHYKYER</sequence>
<reference evidence="3" key="1">
    <citation type="submission" date="2016-04" db="EMBL/GenBank/DDBJ databases">
        <authorList>
            <person name="Chen L."/>
            <person name="Zhuang W."/>
            <person name="Wang G."/>
        </authorList>
    </citation>
    <scope>NUCLEOTIDE SEQUENCE [LARGE SCALE GENOMIC DNA]</scope>
    <source>
        <strain evidence="3">208</strain>
    </source>
</reference>
<dbReference type="AlphaFoldDB" id="A0A1V9FH50"/>
<comment type="caution">
    <text evidence="2">The sequence shown here is derived from an EMBL/GenBank/DDBJ whole genome shotgun (WGS) entry which is preliminary data.</text>
</comment>
<dbReference type="Proteomes" id="UP000192276">
    <property type="component" value="Unassembled WGS sequence"/>
</dbReference>
<dbReference type="STRING" id="550983.A4R26_24000"/>
<dbReference type="RefSeq" id="WP_081167220.1">
    <property type="nucleotide sequence ID" value="NZ_LWBP01000191.1"/>
</dbReference>
<dbReference type="OrthoDB" id="1120881at2"/>
<organism evidence="2 3">
    <name type="scientific">Niastella populi</name>
    <dbReference type="NCBI Taxonomy" id="550983"/>
    <lineage>
        <taxon>Bacteria</taxon>
        <taxon>Pseudomonadati</taxon>
        <taxon>Bacteroidota</taxon>
        <taxon>Chitinophagia</taxon>
        <taxon>Chitinophagales</taxon>
        <taxon>Chitinophagaceae</taxon>
        <taxon>Niastella</taxon>
    </lineage>
</organism>
<proteinExistence type="predicted"/>
<feature type="transmembrane region" description="Helical" evidence="1">
    <location>
        <begin position="24"/>
        <end position="45"/>
    </location>
</feature>
<evidence type="ECO:0000313" key="2">
    <source>
        <dbReference type="EMBL" id="OQP57591.1"/>
    </source>
</evidence>
<gene>
    <name evidence="2" type="ORF">A4R26_24000</name>
</gene>
<keyword evidence="3" id="KW-1185">Reference proteome</keyword>
<keyword evidence="1" id="KW-0812">Transmembrane</keyword>
<feature type="transmembrane region" description="Helical" evidence="1">
    <location>
        <begin position="65"/>
        <end position="86"/>
    </location>
</feature>
<keyword evidence="1" id="KW-1133">Transmembrane helix</keyword>
<dbReference type="EMBL" id="LWBP01000191">
    <property type="protein sequence ID" value="OQP57591.1"/>
    <property type="molecule type" value="Genomic_DNA"/>
</dbReference>
<accession>A0A1V9FH50</accession>
<feature type="transmembrane region" description="Helical" evidence="1">
    <location>
        <begin position="161"/>
        <end position="192"/>
    </location>
</feature>